<comment type="similarity">
    <text evidence="2">Belongs to the beta type-B retroviral polymerase family. HERV class-II K(HML-2) pol subfamily.</text>
</comment>
<keyword evidence="4" id="KW-0645">Protease</keyword>
<dbReference type="Pfam" id="PF24626">
    <property type="entry name" value="SH3_Tf2-1"/>
    <property type="match status" value="1"/>
</dbReference>
<dbReference type="InterPro" id="IPR000953">
    <property type="entry name" value="Chromo/chromo_shadow_dom"/>
</dbReference>
<dbReference type="Gene3D" id="3.10.10.10">
    <property type="entry name" value="HIV Type 1 Reverse Transcriptase, subunit A, domain 1"/>
    <property type="match status" value="1"/>
</dbReference>
<proteinExistence type="inferred from homology"/>
<keyword evidence="7" id="KW-0511">Multifunctional enzyme</keyword>
<feature type="domain" description="Reverse transcriptase" evidence="12">
    <location>
        <begin position="507"/>
        <end position="686"/>
    </location>
</feature>
<dbReference type="EC" id="3.1.26.4" evidence="3"/>
<dbReference type="InterPro" id="IPR036397">
    <property type="entry name" value="RNaseH_sf"/>
</dbReference>
<protein>
    <recommendedName>
        <fullName evidence="3">ribonuclease H</fullName>
        <ecNumber evidence="3">3.1.26.4</ecNumber>
    </recommendedName>
</protein>
<dbReference type="GO" id="GO:0005634">
    <property type="term" value="C:nucleus"/>
    <property type="evidence" value="ECO:0007669"/>
    <property type="project" value="UniProtKB-SubCell"/>
</dbReference>
<dbReference type="FunFam" id="3.30.70.270:FF:000020">
    <property type="entry name" value="Transposon Tf2-6 polyprotein-like Protein"/>
    <property type="match status" value="1"/>
</dbReference>
<dbReference type="PROSITE" id="PS50994">
    <property type="entry name" value="INTEGRASE"/>
    <property type="match status" value="1"/>
</dbReference>
<keyword evidence="15" id="KW-1185">Reference proteome</keyword>
<dbReference type="GO" id="GO:0015074">
    <property type="term" value="P:DNA integration"/>
    <property type="evidence" value="ECO:0007669"/>
    <property type="project" value="InterPro"/>
</dbReference>
<dbReference type="Pfam" id="PF00385">
    <property type="entry name" value="Chromo"/>
    <property type="match status" value="1"/>
</dbReference>
<dbReference type="PANTHER" id="PTHR37984">
    <property type="entry name" value="PROTEIN CBG26694"/>
    <property type="match status" value="1"/>
</dbReference>
<evidence type="ECO:0000259" key="13">
    <source>
        <dbReference type="PROSITE" id="PS50994"/>
    </source>
</evidence>
<dbReference type="PROSITE" id="PS50878">
    <property type="entry name" value="RT_POL"/>
    <property type="match status" value="1"/>
</dbReference>
<dbReference type="InterPro" id="IPR001584">
    <property type="entry name" value="Integrase_cat-core"/>
</dbReference>
<keyword evidence="8" id="KW-0479">Metal-binding</keyword>
<feature type="region of interest" description="Disordered" evidence="9">
    <location>
        <begin position="1"/>
        <end position="22"/>
    </location>
</feature>
<dbReference type="Proteomes" id="UP001460270">
    <property type="component" value="Unassembled WGS sequence"/>
</dbReference>
<reference evidence="15" key="1">
    <citation type="submission" date="2024-04" db="EMBL/GenBank/DDBJ databases">
        <title>Salinicola lusitanus LLJ914,a marine bacterium isolated from the Okinawa Trough.</title>
        <authorList>
            <person name="Li J."/>
        </authorList>
    </citation>
    <scope>NUCLEOTIDE SEQUENCE [LARGE SCALE GENOMIC DNA]</scope>
</reference>
<dbReference type="Pfam" id="PF00078">
    <property type="entry name" value="RVT_1"/>
    <property type="match status" value="1"/>
</dbReference>
<dbReference type="GO" id="GO:0004523">
    <property type="term" value="F:RNA-DNA hybrid ribonuclease activity"/>
    <property type="evidence" value="ECO:0007669"/>
    <property type="project" value="UniProtKB-EC"/>
</dbReference>
<comment type="subcellular location">
    <subcellularLocation>
        <location evidence="1">Nucleus</location>
    </subcellularLocation>
</comment>
<dbReference type="InterPro" id="IPR043502">
    <property type="entry name" value="DNA/RNA_pol_sf"/>
</dbReference>
<dbReference type="InterPro" id="IPR005162">
    <property type="entry name" value="Retrotrans_gag_dom"/>
</dbReference>
<dbReference type="InterPro" id="IPR001878">
    <property type="entry name" value="Znf_CCHC"/>
</dbReference>
<dbReference type="InterPro" id="IPR043128">
    <property type="entry name" value="Rev_trsase/Diguanyl_cyclase"/>
</dbReference>
<evidence type="ECO:0000256" key="9">
    <source>
        <dbReference type="SAM" id="MobiDB-lite"/>
    </source>
</evidence>
<dbReference type="GO" id="GO:0004190">
    <property type="term" value="F:aspartic-type endopeptidase activity"/>
    <property type="evidence" value="ECO:0007669"/>
    <property type="project" value="UniProtKB-KW"/>
</dbReference>
<evidence type="ECO:0000256" key="8">
    <source>
        <dbReference type="PROSITE-ProRule" id="PRU00047"/>
    </source>
</evidence>
<organism evidence="14 15">
    <name type="scientific">Mugilogobius chulae</name>
    <name type="common">yellowstripe goby</name>
    <dbReference type="NCBI Taxonomy" id="88201"/>
    <lineage>
        <taxon>Eukaryota</taxon>
        <taxon>Metazoa</taxon>
        <taxon>Chordata</taxon>
        <taxon>Craniata</taxon>
        <taxon>Vertebrata</taxon>
        <taxon>Euteleostomi</taxon>
        <taxon>Actinopterygii</taxon>
        <taxon>Neopterygii</taxon>
        <taxon>Teleostei</taxon>
        <taxon>Neoteleostei</taxon>
        <taxon>Acanthomorphata</taxon>
        <taxon>Gobiaria</taxon>
        <taxon>Gobiiformes</taxon>
        <taxon>Gobioidei</taxon>
        <taxon>Gobiidae</taxon>
        <taxon>Gobionellinae</taxon>
        <taxon>Mugilogobius</taxon>
    </lineage>
</organism>
<dbReference type="InterPro" id="IPR016197">
    <property type="entry name" value="Chromo-like_dom_sf"/>
</dbReference>
<evidence type="ECO:0000259" key="11">
    <source>
        <dbReference type="PROSITE" id="PS50158"/>
    </source>
</evidence>
<keyword evidence="6" id="KW-0238">DNA-binding</keyword>
<keyword evidence="5" id="KW-0064">Aspartyl protease</keyword>
<evidence type="ECO:0000259" key="12">
    <source>
        <dbReference type="PROSITE" id="PS50878"/>
    </source>
</evidence>
<evidence type="ECO:0000313" key="14">
    <source>
        <dbReference type="EMBL" id="KAK7913158.1"/>
    </source>
</evidence>
<gene>
    <name evidence="14" type="ORF">WMY93_013369</name>
</gene>
<evidence type="ECO:0000256" key="1">
    <source>
        <dbReference type="ARBA" id="ARBA00004123"/>
    </source>
</evidence>
<dbReference type="GO" id="GO:0003677">
    <property type="term" value="F:DNA binding"/>
    <property type="evidence" value="ECO:0007669"/>
    <property type="project" value="UniProtKB-KW"/>
</dbReference>
<dbReference type="SUPFAM" id="SSF57756">
    <property type="entry name" value="Retrovirus zinc finger-like domains"/>
    <property type="match status" value="1"/>
</dbReference>
<name>A0AAW0P027_9GOBI</name>
<dbReference type="GO" id="GO:0006508">
    <property type="term" value="P:proteolysis"/>
    <property type="evidence" value="ECO:0007669"/>
    <property type="project" value="UniProtKB-KW"/>
</dbReference>
<comment type="caution">
    <text evidence="14">The sequence shown here is derived from an EMBL/GenBank/DDBJ whole genome shotgun (WGS) entry which is preliminary data.</text>
</comment>
<dbReference type="InterPro" id="IPR000477">
    <property type="entry name" value="RT_dom"/>
</dbReference>
<keyword evidence="8" id="KW-0862">Zinc</keyword>
<dbReference type="InterPro" id="IPR036875">
    <property type="entry name" value="Znf_CCHC_sf"/>
</dbReference>
<dbReference type="AlphaFoldDB" id="A0AAW0P027"/>
<evidence type="ECO:0000256" key="2">
    <source>
        <dbReference type="ARBA" id="ARBA00010879"/>
    </source>
</evidence>
<dbReference type="PROSITE" id="PS50013">
    <property type="entry name" value="CHROMO_2"/>
    <property type="match status" value="1"/>
</dbReference>
<evidence type="ECO:0000256" key="5">
    <source>
        <dbReference type="ARBA" id="ARBA00022750"/>
    </source>
</evidence>
<dbReference type="InterPro" id="IPR041577">
    <property type="entry name" value="RT_RNaseH_2"/>
</dbReference>
<dbReference type="CDD" id="cd01647">
    <property type="entry name" value="RT_LTR"/>
    <property type="match status" value="1"/>
</dbReference>
<dbReference type="SMART" id="SM00298">
    <property type="entry name" value="CHROMO"/>
    <property type="match status" value="1"/>
</dbReference>
<evidence type="ECO:0000313" key="15">
    <source>
        <dbReference type="Proteomes" id="UP001460270"/>
    </source>
</evidence>
<evidence type="ECO:0000256" key="3">
    <source>
        <dbReference type="ARBA" id="ARBA00012180"/>
    </source>
</evidence>
<dbReference type="InterPro" id="IPR056924">
    <property type="entry name" value="SH3_Tf2-1"/>
</dbReference>
<dbReference type="Pfam" id="PF03732">
    <property type="entry name" value="Retrotrans_gag"/>
    <property type="match status" value="1"/>
</dbReference>
<dbReference type="CDD" id="cd09274">
    <property type="entry name" value="RNase_HI_RT_Ty3"/>
    <property type="match status" value="1"/>
</dbReference>
<evidence type="ECO:0000256" key="4">
    <source>
        <dbReference type="ARBA" id="ARBA00022670"/>
    </source>
</evidence>
<dbReference type="Gene3D" id="3.30.70.270">
    <property type="match status" value="2"/>
</dbReference>
<dbReference type="InterPro" id="IPR023780">
    <property type="entry name" value="Chromo_domain"/>
</dbReference>
<feature type="compositionally biased region" description="Low complexity" evidence="9">
    <location>
        <begin position="7"/>
        <end position="22"/>
    </location>
</feature>
<dbReference type="GO" id="GO:0008270">
    <property type="term" value="F:zinc ion binding"/>
    <property type="evidence" value="ECO:0007669"/>
    <property type="project" value="UniProtKB-KW"/>
</dbReference>
<dbReference type="Gene3D" id="4.10.60.10">
    <property type="entry name" value="Zinc finger, CCHC-type"/>
    <property type="match status" value="1"/>
</dbReference>
<feature type="domain" description="Integrase catalytic" evidence="13">
    <location>
        <begin position="802"/>
        <end position="966"/>
    </location>
</feature>
<keyword evidence="5" id="KW-0378">Hydrolase</keyword>
<dbReference type="SUPFAM" id="SSF54160">
    <property type="entry name" value="Chromo domain-like"/>
    <property type="match status" value="1"/>
</dbReference>
<feature type="domain" description="Chromo" evidence="10">
    <location>
        <begin position="1108"/>
        <end position="1166"/>
    </location>
</feature>
<dbReference type="InterPro" id="IPR012337">
    <property type="entry name" value="RNaseH-like_sf"/>
</dbReference>
<sequence>MDSTDPLRAALQAQGQRLGQQEEQVSCLREELRTANQSHQEVFSQISAQMALIIDRLQRMETTPLLQGDPQPAASETLPAVLPSGSSHVRLSSPERFSGESGDCRPFLSQCELHFEFQPASFPSDRAKVAYIISYLSGRARAWATAEWDRRSTVCNSLPRFLKTFNQIFQTVTPGREAAKALVTLRQGRRSVLDYALEFRTLSADSGWNQLALVDAFFNGLSETIKDHLTPLDLPTELDALIALASKIDKRLNERERSRSRQFSSLRVNFKERLPLSSSAPAMPVLESEEPMQVGRTRLSPSERQRRMDEGRCIYCGQLGHFLASCPVKKDVGLTTSTALVSSTTVKNCTNRQLTKVQLTTPSCSRSLPALIDSGADANFMDLSLAKELGLSLSLLSQPMLSMAYPALPHIDWSSGNIVSWGSDCKLKCFPPLTPEDPQFPDLSKVPECYLELKEVFNKAKATSLPPHRAYDCAIDLLPGTSPPRGRLYSLSAREQQAMDEYISSALKVGIIRPSSSPAGAGFFFVDKKDKTLRPCIDYRGLNDITIKNRYPLPLISSGFELLQGAKVFTKLDLRNAYHLVRIREGDEWKTAFNTPSGHYEYLVMPFGLTNAPAVFQALVNDILRDMLNKFVFVYLDDILIFSSDLDSHISHVKQVLRTLLDNQLYVKAEKCEFHVSSVSFLGMVVAQGQLKMDQDKVQAVKDWPTPSCRKDVQRFLGFANFYRKFIKNFSSIAAPLHVLTSSKFQFSWSAQAEEAFQKLKNLFTSAPVLTLPQPSQQFVVEVDASDVGIGAVLSQRSVKDNMLHPCAFLSKKLSSSERNYDVGDRELLAIKVALEEWRHLLEGTEQPFLVWTDHKNLEYLKSAKRLNPRQARNVLSDRGPQFVAQFWKAFCHLLGATVSLSSGYHPQTNGQTERVNQVLESGLRCLTSQNPSSWSKVLVWLEYAHNTLPNASTGLSPFQCVFGYQPPLFPALEREVNVPSAQALVRRCRRTWLRARHALLQSSDIYKRAADRKRRVAPTYLVGQRVWLSTKDLPLRVESRKLAPRFVGPFPVSKVINPVAVKLRLPSSMRVHPTFHVSRVKPVKESSLVPATNPPPPPRLIDGGPAYTVRRLLAVRRKGRGFQYLADWEGYGPEERSWVSASNILDPDLIRDFHRKHPQDPGPSGAGP</sequence>
<dbReference type="FunFam" id="3.10.20.370:FF:000003">
    <property type="entry name" value="Transposon Tf2-6 polyprotein"/>
    <property type="match status" value="1"/>
</dbReference>
<dbReference type="Gene3D" id="3.30.420.10">
    <property type="entry name" value="Ribonuclease H-like superfamily/Ribonuclease H"/>
    <property type="match status" value="1"/>
</dbReference>
<dbReference type="PANTHER" id="PTHR37984:SF5">
    <property type="entry name" value="PROTEIN NYNRIN-LIKE"/>
    <property type="match status" value="1"/>
</dbReference>
<dbReference type="SUPFAM" id="SSF53098">
    <property type="entry name" value="Ribonuclease H-like"/>
    <property type="match status" value="1"/>
</dbReference>
<feature type="domain" description="CCHC-type" evidence="11">
    <location>
        <begin position="312"/>
        <end position="327"/>
    </location>
</feature>
<evidence type="ECO:0000259" key="10">
    <source>
        <dbReference type="PROSITE" id="PS50013"/>
    </source>
</evidence>
<keyword evidence="8" id="KW-0863">Zinc-finger</keyword>
<dbReference type="InterPro" id="IPR050951">
    <property type="entry name" value="Retrovirus_Pol_polyprotein"/>
</dbReference>
<dbReference type="PROSITE" id="PS50158">
    <property type="entry name" value="ZF_CCHC"/>
    <property type="match status" value="1"/>
</dbReference>
<evidence type="ECO:0000256" key="6">
    <source>
        <dbReference type="ARBA" id="ARBA00023125"/>
    </source>
</evidence>
<dbReference type="Pfam" id="PF17919">
    <property type="entry name" value="RT_RNaseH_2"/>
    <property type="match status" value="1"/>
</dbReference>
<dbReference type="Gene3D" id="3.10.20.370">
    <property type="match status" value="1"/>
</dbReference>
<evidence type="ECO:0000256" key="7">
    <source>
        <dbReference type="ARBA" id="ARBA00023268"/>
    </source>
</evidence>
<dbReference type="SUPFAM" id="SSF56672">
    <property type="entry name" value="DNA/RNA polymerases"/>
    <property type="match status" value="1"/>
</dbReference>
<dbReference type="Gene3D" id="2.40.50.40">
    <property type="match status" value="1"/>
</dbReference>
<accession>A0AAW0P027</accession>
<dbReference type="EMBL" id="JBBPFD010000009">
    <property type="protein sequence ID" value="KAK7913158.1"/>
    <property type="molecule type" value="Genomic_DNA"/>
</dbReference>